<organism evidence="2 3">
    <name type="scientific">Microbacterium keratanolyticum</name>
    <dbReference type="NCBI Taxonomy" id="67574"/>
    <lineage>
        <taxon>Bacteria</taxon>
        <taxon>Bacillati</taxon>
        <taxon>Actinomycetota</taxon>
        <taxon>Actinomycetes</taxon>
        <taxon>Micrococcales</taxon>
        <taxon>Microbacteriaceae</taxon>
        <taxon>Microbacterium</taxon>
    </lineage>
</organism>
<sequence>MKHPERRQVRWRASASALGGVVVGIAAGSVGGIAAGIVAGWGTLAVVNVVWVLLEVWRMDAAQTRAHATAEDPGRRTARLIATIGSGVSLAAVVLVVVQARNAQGIDALALAGIAILSVVASWALIQVDYMLRYARVFYQDDRGGIDFAQQEDPEYTDFAYFSVGLGMTYQVADTTVRSNAIRRIVIAQTLLAYLFGAVILATIINLIATLG</sequence>
<dbReference type="Pfam" id="PF07077">
    <property type="entry name" value="DUF1345"/>
    <property type="match status" value="1"/>
</dbReference>
<evidence type="ECO:0000256" key="1">
    <source>
        <dbReference type="SAM" id="Phobius"/>
    </source>
</evidence>
<keyword evidence="1" id="KW-0472">Membrane</keyword>
<feature type="transmembrane region" description="Helical" evidence="1">
    <location>
        <begin position="78"/>
        <end position="100"/>
    </location>
</feature>
<protein>
    <recommendedName>
        <fullName evidence="4">DUF1345 domain-containing protein</fullName>
    </recommendedName>
</protein>
<evidence type="ECO:0000313" key="2">
    <source>
        <dbReference type="EMBL" id="GLK01949.1"/>
    </source>
</evidence>
<feature type="transmembrane region" description="Helical" evidence="1">
    <location>
        <begin position="33"/>
        <end position="57"/>
    </location>
</feature>
<reference evidence="2" key="2">
    <citation type="submission" date="2023-01" db="EMBL/GenBank/DDBJ databases">
        <authorList>
            <person name="Sun Q."/>
            <person name="Evtushenko L."/>
        </authorList>
    </citation>
    <scope>NUCLEOTIDE SEQUENCE</scope>
    <source>
        <strain evidence="2">VKM Ac-1958</strain>
    </source>
</reference>
<dbReference type="RefSeq" id="WP_204939544.1">
    <property type="nucleotide sequence ID" value="NZ_BAAAUM010000001.1"/>
</dbReference>
<dbReference type="InterPro" id="IPR009781">
    <property type="entry name" value="DUF1345"/>
</dbReference>
<feature type="transmembrane region" description="Helical" evidence="1">
    <location>
        <begin position="106"/>
        <end position="126"/>
    </location>
</feature>
<gene>
    <name evidence="2" type="ORF">GCM10017596_16640</name>
</gene>
<keyword evidence="3" id="KW-1185">Reference proteome</keyword>
<reference evidence="2" key="1">
    <citation type="journal article" date="2014" name="Int. J. Syst. Evol. Microbiol.">
        <title>Complete genome sequence of Corynebacterium casei LMG S-19264T (=DSM 44701T), isolated from a smear-ripened cheese.</title>
        <authorList>
            <consortium name="US DOE Joint Genome Institute (JGI-PGF)"/>
            <person name="Walter F."/>
            <person name="Albersmeier A."/>
            <person name="Kalinowski J."/>
            <person name="Ruckert C."/>
        </authorList>
    </citation>
    <scope>NUCLEOTIDE SEQUENCE</scope>
    <source>
        <strain evidence="2">VKM Ac-1958</strain>
    </source>
</reference>
<dbReference type="AlphaFoldDB" id="A0A9W6HSQ9"/>
<feature type="transmembrane region" description="Helical" evidence="1">
    <location>
        <begin position="191"/>
        <end position="211"/>
    </location>
</feature>
<name>A0A9W6HSQ9_9MICO</name>
<accession>A0A9W6HSQ9</accession>
<keyword evidence="1" id="KW-1133">Transmembrane helix</keyword>
<evidence type="ECO:0008006" key="4">
    <source>
        <dbReference type="Google" id="ProtNLM"/>
    </source>
</evidence>
<proteinExistence type="predicted"/>
<dbReference type="Proteomes" id="UP001142325">
    <property type="component" value="Unassembled WGS sequence"/>
</dbReference>
<feature type="transmembrane region" description="Helical" evidence="1">
    <location>
        <begin position="9"/>
        <end position="27"/>
    </location>
</feature>
<evidence type="ECO:0000313" key="3">
    <source>
        <dbReference type="Proteomes" id="UP001142325"/>
    </source>
</evidence>
<keyword evidence="1" id="KW-0812">Transmembrane</keyword>
<comment type="caution">
    <text evidence="2">The sequence shown here is derived from an EMBL/GenBank/DDBJ whole genome shotgun (WGS) entry which is preliminary data.</text>
</comment>
<dbReference type="EMBL" id="BSET01000001">
    <property type="protein sequence ID" value="GLK01949.1"/>
    <property type="molecule type" value="Genomic_DNA"/>
</dbReference>